<organism evidence="2 3">
    <name type="scientific">Brumimicrobium oceani</name>
    <dbReference type="NCBI Taxonomy" id="2100725"/>
    <lineage>
        <taxon>Bacteria</taxon>
        <taxon>Pseudomonadati</taxon>
        <taxon>Bacteroidota</taxon>
        <taxon>Flavobacteriia</taxon>
        <taxon>Flavobacteriales</taxon>
        <taxon>Crocinitomicaceae</taxon>
        <taxon>Brumimicrobium</taxon>
    </lineage>
</organism>
<gene>
    <name evidence="2" type="ORF">DIT68_14795</name>
</gene>
<protein>
    <recommendedName>
        <fullName evidence="1">Bacterial toxin 23 domain-containing protein</fullName>
    </recommendedName>
</protein>
<evidence type="ECO:0000313" key="3">
    <source>
        <dbReference type="Proteomes" id="UP000245370"/>
    </source>
</evidence>
<feature type="domain" description="Bacterial toxin 23" evidence="1">
    <location>
        <begin position="61"/>
        <end position="256"/>
    </location>
</feature>
<reference evidence="2 3" key="1">
    <citation type="submission" date="2018-05" db="EMBL/GenBank/DDBJ databases">
        <title>Brumimicrobium oceani sp. nov., isolated from coastal sediment.</title>
        <authorList>
            <person name="Kou Y."/>
        </authorList>
    </citation>
    <scope>NUCLEOTIDE SEQUENCE [LARGE SCALE GENOMIC DNA]</scope>
    <source>
        <strain evidence="2 3">C305</strain>
    </source>
</reference>
<dbReference type="AlphaFoldDB" id="A0A2U2X1F1"/>
<comment type="caution">
    <text evidence="2">The sequence shown here is derived from an EMBL/GenBank/DDBJ whole genome shotgun (WGS) entry which is preliminary data.</text>
</comment>
<dbReference type="Proteomes" id="UP000245370">
    <property type="component" value="Unassembled WGS sequence"/>
</dbReference>
<proteinExistence type="predicted"/>
<evidence type="ECO:0000313" key="2">
    <source>
        <dbReference type="EMBL" id="PWH81590.1"/>
    </source>
</evidence>
<dbReference type="RefSeq" id="WP_109360598.1">
    <property type="nucleotide sequence ID" value="NZ_QFRJ01000016.1"/>
</dbReference>
<accession>A0A2U2X1F1</accession>
<keyword evidence="3" id="KW-1185">Reference proteome</keyword>
<sequence>MKLKHHCILLMAFISLHGIAQKWVGENWGVQVGITADVGTHINKVGLKFQGYYSYEFVQINLGNQIRFNSTNLGGRKDYVTQRISTGIALLTGAKNSTPQLILDGLNHQSKHDYAIAYNYLWYFDNIGTSQRSGGFGIHLQQISLYIENDFFAGSGRDRYRTNHASISYHDGLYNVSLNTQLWTGDTRGTRLMNTADSMYVVGYKDLSETHYGRFSHGILSLGFDYQLFYGNQFSALAGVDSERIRHGLQNQFMHNKKFIPLRWREPNVNYPMLNAEGFPVHFKEEAAPARLFLQFGLNRSFSY</sequence>
<dbReference type="EMBL" id="QFRJ01000016">
    <property type="protein sequence ID" value="PWH81590.1"/>
    <property type="molecule type" value="Genomic_DNA"/>
</dbReference>
<reference evidence="2 3" key="2">
    <citation type="submission" date="2018-05" db="EMBL/GenBank/DDBJ databases">
        <authorList>
            <person name="Lanie J.A."/>
            <person name="Ng W.-L."/>
            <person name="Kazmierczak K.M."/>
            <person name="Andrzejewski T.M."/>
            <person name="Davidsen T.M."/>
            <person name="Wayne K.J."/>
            <person name="Tettelin H."/>
            <person name="Glass J.I."/>
            <person name="Rusch D."/>
            <person name="Podicherti R."/>
            <person name="Tsui H.-C.T."/>
            <person name="Winkler M.E."/>
        </authorList>
    </citation>
    <scope>NUCLEOTIDE SEQUENCE [LARGE SCALE GENOMIC DNA]</scope>
    <source>
        <strain evidence="2 3">C305</strain>
    </source>
</reference>
<evidence type="ECO:0000259" key="1">
    <source>
        <dbReference type="Pfam" id="PF15528"/>
    </source>
</evidence>
<dbReference type="OrthoDB" id="6225685at2"/>
<name>A0A2U2X1F1_9FLAO</name>
<dbReference type="InterPro" id="IPR029115">
    <property type="entry name" value="Ntox23"/>
</dbReference>
<dbReference type="Pfam" id="PF15528">
    <property type="entry name" value="Ntox23"/>
    <property type="match status" value="1"/>
</dbReference>